<protein>
    <recommendedName>
        <fullName evidence="1">YTH domain-containing family protein</fullName>
    </recommendedName>
</protein>
<comment type="function">
    <text evidence="1">Specifically recognizes and binds N6-methyladenosine (m6A)-containing RNAs, and regulates mRNA stability. M6A is a modification present at internal sites of mRNAs and some non-coding RNAs and plays a role in mRNA stability and processing.</text>
</comment>
<keyword evidence="1" id="KW-0694">RNA-binding</keyword>
<dbReference type="PANTHER" id="PTHR12357">
    <property type="entry name" value="YTH YT521-B HOMOLOGY DOMAIN-CONTAINING"/>
    <property type="match status" value="1"/>
</dbReference>
<dbReference type="PANTHER" id="PTHR12357:SF95">
    <property type="entry name" value="YTH DOMAIN-CONTAINING FAMILY PROTEIN"/>
    <property type="match status" value="1"/>
</dbReference>
<dbReference type="GO" id="GO:1990247">
    <property type="term" value="F:N6-methyladenosine-containing RNA reader activity"/>
    <property type="evidence" value="ECO:0007669"/>
    <property type="project" value="UniProtKB-UniRule"/>
</dbReference>
<accession>A0AAW1MV54</accession>
<dbReference type="GO" id="GO:0005737">
    <property type="term" value="C:cytoplasm"/>
    <property type="evidence" value="ECO:0007669"/>
    <property type="project" value="TreeGrafter"/>
</dbReference>
<dbReference type="Gene3D" id="3.10.590.10">
    <property type="entry name" value="ph1033 like domains"/>
    <property type="match status" value="1"/>
</dbReference>
<dbReference type="Pfam" id="PF04146">
    <property type="entry name" value="YTH"/>
    <property type="match status" value="1"/>
</dbReference>
<dbReference type="AlphaFoldDB" id="A0AAW1MV54"/>
<dbReference type="GO" id="GO:0003729">
    <property type="term" value="F:mRNA binding"/>
    <property type="evidence" value="ECO:0007669"/>
    <property type="project" value="UniProtKB-UniRule"/>
</dbReference>
<feature type="region of interest" description="Disordered" evidence="2">
    <location>
        <begin position="151"/>
        <end position="174"/>
    </location>
</feature>
<feature type="domain" description="YTH" evidence="3">
    <location>
        <begin position="312"/>
        <end position="453"/>
    </location>
</feature>
<evidence type="ECO:0000259" key="3">
    <source>
        <dbReference type="PROSITE" id="PS50882"/>
    </source>
</evidence>
<dbReference type="PROSITE" id="PS50882">
    <property type="entry name" value="YTH"/>
    <property type="match status" value="1"/>
</dbReference>
<evidence type="ECO:0000313" key="5">
    <source>
        <dbReference type="Proteomes" id="UP001443914"/>
    </source>
</evidence>
<sequence length="538" mass="59436">MVLPNSAEQATATAVNGIHSNSTSSAQCAASPINGEISQESIAVQDVYNPPANYYNYYYPGYNASFSPSNDGRDHQSVGAQVDPSSIAYYLPGYNPYAAGTFVGADGCVSQPYYTSSGYVQTPVTYGTEAVPCYAWDMNSLGNPSNGSNITNGALRSSPAHASRSNGIKPSKLYGSVNNKLPVASSNSKSRPLVAPNYSQPKLNKAGSYYQTYGYANAYPPTGNFQPLSYQRQSLYENHGSMGYKPNVRSWNGNDKLRPNKKYEFEMSSELTCGPRGHNHSPSDSSGKEADTLTIKKDKYNLAEFETEYEAAKCYVIKSYSEDDVHKSIKYDVWSSTANGNKKLDAAFHDAEAKAKETGKKCPIFLFFSVNGSGQFVGVAEMIGKVDFDKTMDFWQMDKWSGFFPVKWHIVKDVPNTQLRHILLENNENRPVTYTRDTQEIGLKQGSEMLKIFKSYSAKTSLLDDFDFYESREKTLQMRRSSKSGAHQTDIFAKKDFTKQLDTEDGEGLSKSRLSPVAALVNLTNNLSLNADPKVVLQ</sequence>
<proteinExistence type="inferred from homology"/>
<dbReference type="InterPro" id="IPR007275">
    <property type="entry name" value="YTH_domain"/>
</dbReference>
<comment type="similarity">
    <text evidence="1">Belongs to the YTHDF family.</text>
</comment>
<dbReference type="Proteomes" id="UP001443914">
    <property type="component" value="Unassembled WGS sequence"/>
</dbReference>
<dbReference type="EMBL" id="JBDFQZ010000002">
    <property type="protein sequence ID" value="KAK9750173.1"/>
    <property type="molecule type" value="Genomic_DNA"/>
</dbReference>
<feature type="region of interest" description="Disordered" evidence="2">
    <location>
        <begin position="271"/>
        <end position="290"/>
    </location>
</feature>
<evidence type="ECO:0000256" key="2">
    <source>
        <dbReference type="SAM" id="MobiDB-lite"/>
    </source>
</evidence>
<gene>
    <name evidence="4" type="ORF">RND81_02G178300</name>
</gene>
<organism evidence="4 5">
    <name type="scientific">Saponaria officinalis</name>
    <name type="common">Common soapwort</name>
    <name type="synonym">Lychnis saponaria</name>
    <dbReference type="NCBI Taxonomy" id="3572"/>
    <lineage>
        <taxon>Eukaryota</taxon>
        <taxon>Viridiplantae</taxon>
        <taxon>Streptophyta</taxon>
        <taxon>Embryophyta</taxon>
        <taxon>Tracheophyta</taxon>
        <taxon>Spermatophyta</taxon>
        <taxon>Magnoliopsida</taxon>
        <taxon>eudicotyledons</taxon>
        <taxon>Gunneridae</taxon>
        <taxon>Pentapetalae</taxon>
        <taxon>Caryophyllales</taxon>
        <taxon>Caryophyllaceae</taxon>
        <taxon>Caryophylleae</taxon>
        <taxon>Saponaria</taxon>
    </lineage>
</organism>
<dbReference type="InterPro" id="IPR045168">
    <property type="entry name" value="YTH_prot"/>
</dbReference>
<name>A0AAW1MV54_SAPOF</name>
<keyword evidence="5" id="KW-1185">Reference proteome</keyword>
<comment type="caution">
    <text evidence="4">The sequence shown here is derived from an EMBL/GenBank/DDBJ whole genome shotgun (WGS) entry which is preliminary data.</text>
</comment>
<reference evidence="4 5" key="1">
    <citation type="submission" date="2024-03" db="EMBL/GenBank/DDBJ databases">
        <title>WGS assembly of Saponaria officinalis var. Norfolk2.</title>
        <authorList>
            <person name="Jenkins J."/>
            <person name="Shu S."/>
            <person name="Grimwood J."/>
            <person name="Barry K."/>
            <person name="Goodstein D."/>
            <person name="Schmutz J."/>
            <person name="Leebens-Mack J."/>
            <person name="Osbourn A."/>
        </authorList>
    </citation>
    <scope>NUCLEOTIDE SEQUENCE [LARGE SCALE GENOMIC DNA]</scope>
    <source>
        <strain evidence="5">cv. Norfolk2</strain>
        <strain evidence="4">JIC</strain>
        <tissue evidence="4">Leaf</tissue>
    </source>
</reference>
<dbReference type="EMBL" id="JBDFQZ010000002">
    <property type="protein sequence ID" value="KAK9750174.1"/>
    <property type="molecule type" value="Genomic_DNA"/>
</dbReference>
<dbReference type="GO" id="GO:0061157">
    <property type="term" value="P:mRNA destabilization"/>
    <property type="evidence" value="ECO:0007669"/>
    <property type="project" value="TreeGrafter"/>
</dbReference>
<evidence type="ECO:0000313" key="4">
    <source>
        <dbReference type="EMBL" id="KAK9750173.1"/>
    </source>
</evidence>
<evidence type="ECO:0000256" key="1">
    <source>
        <dbReference type="RuleBase" id="RU369095"/>
    </source>
</evidence>
<dbReference type="CDD" id="cd21134">
    <property type="entry name" value="YTH"/>
    <property type="match status" value="1"/>
</dbReference>